<accession>A0ABW2SP74</accession>
<dbReference type="EC" id="2.3.1.-" evidence="3"/>
<dbReference type="PROSITE" id="PS51186">
    <property type="entry name" value="GNAT"/>
    <property type="match status" value="1"/>
</dbReference>
<dbReference type="RefSeq" id="WP_380975053.1">
    <property type="nucleotide sequence ID" value="NZ_JBHTEF010000001.1"/>
</dbReference>
<comment type="caution">
    <text evidence="3">The sequence shown here is derived from an EMBL/GenBank/DDBJ whole genome shotgun (WGS) entry which is preliminary data.</text>
</comment>
<dbReference type="InterPro" id="IPR016181">
    <property type="entry name" value="Acyl_CoA_acyltransferase"/>
</dbReference>
<dbReference type="InterPro" id="IPR045057">
    <property type="entry name" value="Gcn5-rel_NAT"/>
</dbReference>
<dbReference type="InterPro" id="IPR031165">
    <property type="entry name" value="GNAT_YJDJ"/>
</dbReference>
<reference evidence="4" key="1">
    <citation type="journal article" date="2019" name="Int. J. Syst. Evol. Microbiol.">
        <title>The Global Catalogue of Microorganisms (GCM) 10K type strain sequencing project: providing services to taxonomists for standard genome sequencing and annotation.</title>
        <authorList>
            <consortium name="The Broad Institute Genomics Platform"/>
            <consortium name="The Broad Institute Genome Sequencing Center for Infectious Disease"/>
            <person name="Wu L."/>
            <person name="Ma J."/>
        </authorList>
    </citation>
    <scope>NUCLEOTIDE SEQUENCE [LARGE SCALE GENOMIC DNA]</scope>
    <source>
        <strain evidence="4">CCUG 56698</strain>
    </source>
</reference>
<evidence type="ECO:0000259" key="2">
    <source>
        <dbReference type="PROSITE" id="PS51729"/>
    </source>
</evidence>
<name>A0ABW2SP74_9ACTO</name>
<dbReference type="CDD" id="cd04301">
    <property type="entry name" value="NAT_SF"/>
    <property type="match status" value="1"/>
</dbReference>
<dbReference type="Gene3D" id="3.40.630.30">
    <property type="match status" value="1"/>
</dbReference>
<dbReference type="GO" id="GO:0016746">
    <property type="term" value="F:acyltransferase activity"/>
    <property type="evidence" value="ECO:0007669"/>
    <property type="project" value="UniProtKB-KW"/>
</dbReference>
<gene>
    <name evidence="3" type="ORF">ACFQWG_10410</name>
</gene>
<dbReference type="PANTHER" id="PTHR31435:SF10">
    <property type="entry name" value="BSR4717 PROTEIN"/>
    <property type="match status" value="1"/>
</dbReference>
<evidence type="ECO:0000259" key="1">
    <source>
        <dbReference type="PROSITE" id="PS51186"/>
    </source>
</evidence>
<dbReference type="InterPro" id="IPR000182">
    <property type="entry name" value="GNAT_dom"/>
</dbReference>
<protein>
    <submittedName>
        <fullName evidence="3">GNAT family N-acetyltransferase</fullName>
        <ecNumber evidence="3">2.3.1.-</ecNumber>
    </submittedName>
</protein>
<keyword evidence="3" id="KW-0808">Transferase</keyword>
<dbReference type="Proteomes" id="UP001596527">
    <property type="component" value="Unassembled WGS sequence"/>
</dbReference>
<feature type="domain" description="N-acetyltransferase" evidence="2">
    <location>
        <begin position="16"/>
        <end position="103"/>
    </location>
</feature>
<evidence type="ECO:0000313" key="3">
    <source>
        <dbReference type="EMBL" id="MFC7581604.1"/>
    </source>
</evidence>
<feature type="domain" description="N-acetyltransferase" evidence="1">
    <location>
        <begin position="1"/>
        <end position="108"/>
    </location>
</feature>
<dbReference type="SUPFAM" id="SSF55729">
    <property type="entry name" value="Acyl-CoA N-acyltransferases (Nat)"/>
    <property type="match status" value="1"/>
</dbReference>
<dbReference type="EMBL" id="JBHTEF010000001">
    <property type="protein sequence ID" value="MFC7581604.1"/>
    <property type="molecule type" value="Genomic_DNA"/>
</dbReference>
<sequence length="110" mass="12332">MPDVPVPGTRPAVEVRDVPERRRFEAAVGGEFAGFAEYELGPDRVVFTHTEVLPPFEGRGVGSALARHALDRVREDGRLRVVPLCPFIKGWVNRHPEYRDLMLPASAEDR</sequence>
<dbReference type="PANTHER" id="PTHR31435">
    <property type="entry name" value="PROTEIN NATD1"/>
    <property type="match status" value="1"/>
</dbReference>
<dbReference type="PROSITE" id="PS51729">
    <property type="entry name" value="GNAT_YJDJ"/>
    <property type="match status" value="1"/>
</dbReference>
<proteinExistence type="predicted"/>
<keyword evidence="3" id="KW-0012">Acyltransferase</keyword>
<evidence type="ECO:0000313" key="4">
    <source>
        <dbReference type="Proteomes" id="UP001596527"/>
    </source>
</evidence>
<dbReference type="Pfam" id="PF14542">
    <property type="entry name" value="Acetyltransf_CG"/>
    <property type="match status" value="1"/>
</dbReference>
<organism evidence="3 4">
    <name type="scientific">Schaalia naturae</name>
    <dbReference type="NCBI Taxonomy" id="635203"/>
    <lineage>
        <taxon>Bacteria</taxon>
        <taxon>Bacillati</taxon>
        <taxon>Actinomycetota</taxon>
        <taxon>Actinomycetes</taxon>
        <taxon>Actinomycetales</taxon>
        <taxon>Actinomycetaceae</taxon>
        <taxon>Schaalia</taxon>
    </lineage>
</organism>
<keyword evidence="4" id="KW-1185">Reference proteome</keyword>